<reference evidence="3 4" key="1">
    <citation type="submission" date="2017-06" db="EMBL/GenBank/DDBJ databases">
        <title>Genome sequencing of cyanobaciteial culture collection at National Institute for Environmental Studies (NIES).</title>
        <authorList>
            <person name="Hirose Y."/>
            <person name="Shimura Y."/>
            <person name="Fujisawa T."/>
            <person name="Nakamura Y."/>
            <person name="Kawachi M."/>
        </authorList>
    </citation>
    <scope>NUCLEOTIDE SEQUENCE [LARGE SCALE GENOMIC DNA]</scope>
    <source>
        <strain evidence="3 4">NIES-37</strain>
    </source>
</reference>
<dbReference type="Proteomes" id="UP000218785">
    <property type="component" value="Chromosome"/>
</dbReference>
<protein>
    <submittedName>
        <fullName evidence="3">Group 1 glycosyl transferase</fullName>
    </submittedName>
</protein>
<gene>
    <name evidence="3" type="ORF">NIES37_61640</name>
</gene>
<sequence length="358" mass="40812">MENLKSIFIPKASDDNPYQNQLIANLGKFNIQVVRENNNFLFLSTVISNWKPDIVHLHWLEPLFLVPSENSIKSFIKAVIFIIQIIILRILGIKIVWTVHNLKNHENINLFLDWICSISVIKFSNAIITHCQVAKEEVIEKFSVKNKDKIFVVPHGNYIDCYENKIEKVVARAALGFNDSDIVFLFLGLIRPYKGLSELIDTFKELDSEKTQLVIAGKIYKDSLEMKNLLAQKLANAQNIKLIPGFVPNNQIQLYMNACDVVVFPYRDILTSGAVLLAMSFGKACIAPRKGCIGEVLDDAGAFLYEIDDENGLMKTMKLALEKHANLSTMGQHNRQLAEKYNWRYIAEITNDIYRSCL</sequence>
<accession>A0A1Z4N8Z2</accession>
<keyword evidence="4" id="KW-1185">Reference proteome</keyword>
<feature type="domain" description="Glycosyl transferase family 1" evidence="2">
    <location>
        <begin position="172"/>
        <end position="334"/>
    </location>
</feature>
<dbReference type="SUPFAM" id="SSF53756">
    <property type="entry name" value="UDP-Glycosyltransferase/glycogen phosphorylase"/>
    <property type="match status" value="1"/>
</dbReference>
<dbReference type="InterPro" id="IPR001296">
    <property type="entry name" value="Glyco_trans_1"/>
</dbReference>
<dbReference type="KEGG" id="ttq:NIES37_61640"/>
<dbReference type="RefSeq" id="WP_096582176.1">
    <property type="nucleotide sequence ID" value="NZ_CAWNJS010000001.1"/>
</dbReference>
<proteinExistence type="predicted"/>
<evidence type="ECO:0000256" key="1">
    <source>
        <dbReference type="ARBA" id="ARBA00022679"/>
    </source>
</evidence>
<dbReference type="CDD" id="cd03801">
    <property type="entry name" value="GT4_PimA-like"/>
    <property type="match status" value="1"/>
</dbReference>
<name>A0A1Z4N8Z2_9CYAN</name>
<keyword evidence="1 3" id="KW-0808">Transferase</keyword>
<evidence type="ECO:0000259" key="2">
    <source>
        <dbReference type="Pfam" id="PF00534"/>
    </source>
</evidence>
<dbReference type="AlphaFoldDB" id="A0A1Z4N8Z2"/>
<evidence type="ECO:0000313" key="3">
    <source>
        <dbReference type="EMBL" id="BAZ02155.1"/>
    </source>
</evidence>
<dbReference type="PANTHER" id="PTHR46401">
    <property type="entry name" value="GLYCOSYLTRANSFERASE WBBK-RELATED"/>
    <property type="match status" value="1"/>
</dbReference>
<dbReference type="EMBL" id="AP018248">
    <property type="protein sequence ID" value="BAZ02155.1"/>
    <property type="molecule type" value="Genomic_DNA"/>
</dbReference>
<evidence type="ECO:0000313" key="4">
    <source>
        <dbReference type="Proteomes" id="UP000218785"/>
    </source>
</evidence>
<dbReference type="GO" id="GO:0009103">
    <property type="term" value="P:lipopolysaccharide biosynthetic process"/>
    <property type="evidence" value="ECO:0007669"/>
    <property type="project" value="TreeGrafter"/>
</dbReference>
<dbReference type="Pfam" id="PF00534">
    <property type="entry name" value="Glycos_transf_1"/>
    <property type="match status" value="1"/>
</dbReference>
<organism evidence="3 4">
    <name type="scientific">Tolypothrix tenuis PCC 7101</name>
    <dbReference type="NCBI Taxonomy" id="231146"/>
    <lineage>
        <taxon>Bacteria</taxon>
        <taxon>Bacillati</taxon>
        <taxon>Cyanobacteriota</taxon>
        <taxon>Cyanophyceae</taxon>
        <taxon>Nostocales</taxon>
        <taxon>Tolypothrichaceae</taxon>
        <taxon>Tolypothrix</taxon>
    </lineage>
</organism>
<dbReference type="Gene3D" id="3.40.50.2000">
    <property type="entry name" value="Glycogen Phosphorylase B"/>
    <property type="match status" value="2"/>
</dbReference>
<dbReference type="GO" id="GO:0016757">
    <property type="term" value="F:glycosyltransferase activity"/>
    <property type="evidence" value="ECO:0007669"/>
    <property type="project" value="InterPro"/>
</dbReference>
<dbReference type="PANTHER" id="PTHR46401:SF2">
    <property type="entry name" value="GLYCOSYLTRANSFERASE WBBK-RELATED"/>
    <property type="match status" value="1"/>
</dbReference>